<evidence type="ECO:0000313" key="2">
    <source>
        <dbReference type="EMBL" id="GAA0767999.1"/>
    </source>
</evidence>
<dbReference type="Proteomes" id="UP001501047">
    <property type="component" value="Unassembled WGS sequence"/>
</dbReference>
<protein>
    <recommendedName>
        <fullName evidence="1">Glycosyl transferase family 1 domain-containing protein</fullName>
    </recommendedName>
</protein>
<dbReference type="RefSeq" id="WP_343823795.1">
    <property type="nucleotide sequence ID" value="NZ_BAAACI010000001.1"/>
</dbReference>
<proteinExistence type="predicted"/>
<name>A0ABN1KIM5_CLOSU</name>
<sequence length="389" mass="45700">MNDFIVVTNGYPSENKLYNNAFVHRRVINYLEKGYEGFVIVIRPEHKIIKKYEFDNVVVYEGNSENVRKLLLNNLRAKIFIHFVDIHMIKAITSVNEDYEIFIWIHGTEALSWKRRIFNLSFNLKSILSFIKYIYCNTKQMKFMRELILNKKLNIKYIFVSEWMKDILALDSKTILNASRYEIIPNIIDDTLFYYHKKNEKHRFKILSIRPYSSKKYANDISVKTVLRLSKRAYFDELIFDFYGDGYLFDKTLKPLKKFKNVNIHKTFLSQSDIAKLHSKHGVILSPTRQDAQGVSMCEAIASGLVPIVSNNTAIPEFVTNNFGFLCNDVDDFIEAFDTIYSDSDDFIRKSQLGSEFMLNKCGRHNIDRELRLIGFNNCNNKKNKQNIL</sequence>
<gene>
    <name evidence="2" type="ORF">GCM10008908_07710</name>
</gene>
<dbReference type="InterPro" id="IPR001296">
    <property type="entry name" value="Glyco_trans_1"/>
</dbReference>
<reference evidence="2 3" key="1">
    <citation type="journal article" date="2019" name="Int. J. Syst. Evol. Microbiol.">
        <title>The Global Catalogue of Microorganisms (GCM) 10K type strain sequencing project: providing services to taxonomists for standard genome sequencing and annotation.</title>
        <authorList>
            <consortium name="The Broad Institute Genomics Platform"/>
            <consortium name="The Broad Institute Genome Sequencing Center for Infectious Disease"/>
            <person name="Wu L."/>
            <person name="Ma J."/>
        </authorList>
    </citation>
    <scope>NUCLEOTIDE SEQUENCE [LARGE SCALE GENOMIC DNA]</scope>
    <source>
        <strain evidence="2 3">JCM 1417</strain>
    </source>
</reference>
<organism evidence="2 3">
    <name type="scientific">Clostridium subterminale</name>
    <dbReference type="NCBI Taxonomy" id="1550"/>
    <lineage>
        <taxon>Bacteria</taxon>
        <taxon>Bacillati</taxon>
        <taxon>Bacillota</taxon>
        <taxon>Clostridia</taxon>
        <taxon>Eubacteriales</taxon>
        <taxon>Clostridiaceae</taxon>
        <taxon>Clostridium</taxon>
    </lineage>
</organism>
<evidence type="ECO:0000259" key="1">
    <source>
        <dbReference type="Pfam" id="PF00534"/>
    </source>
</evidence>
<dbReference type="Gene3D" id="3.40.50.2000">
    <property type="entry name" value="Glycogen Phosphorylase B"/>
    <property type="match status" value="1"/>
</dbReference>
<comment type="caution">
    <text evidence="2">The sequence shown here is derived from an EMBL/GenBank/DDBJ whole genome shotgun (WGS) entry which is preliminary data.</text>
</comment>
<dbReference type="PANTHER" id="PTHR12526">
    <property type="entry name" value="GLYCOSYLTRANSFERASE"/>
    <property type="match status" value="1"/>
</dbReference>
<accession>A0ABN1KIM5</accession>
<dbReference type="EMBL" id="BAAACI010000001">
    <property type="protein sequence ID" value="GAA0767999.1"/>
    <property type="molecule type" value="Genomic_DNA"/>
</dbReference>
<dbReference type="SUPFAM" id="SSF53756">
    <property type="entry name" value="UDP-Glycosyltransferase/glycogen phosphorylase"/>
    <property type="match status" value="1"/>
</dbReference>
<feature type="domain" description="Glycosyl transferase family 1" evidence="1">
    <location>
        <begin position="203"/>
        <end position="344"/>
    </location>
</feature>
<evidence type="ECO:0000313" key="3">
    <source>
        <dbReference type="Proteomes" id="UP001501047"/>
    </source>
</evidence>
<dbReference type="Pfam" id="PF00534">
    <property type="entry name" value="Glycos_transf_1"/>
    <property type="match status" value="1"/>
</dbReference>
<keyword evidence="3" id="KW-1185">Reference proteome</keyword>